<feature type="transmembrane region" description="Helical" evidence="1">
    <location>
        <begin position="115"/>
        <end position="135"/>
    </location>
</feature>
<evidence type="ECO:0000256" key="1">
    <source>
        <dbReference type="SAM" id="Phobius"/>
    </source>
</evidence>
<reference evidence="2 3" key="1">
    <citation type="submission" date="2019-06" db="EMBL/GenBank/DDBJ databases">
        <title>Sequencing the genomes of 1000 actinobacteria strains.</title>
        <authorList>
            <person name="Klenk H.-P."/>
        </authorList>
    </citation>
    <scope>NUCLEOTIDE SEQUENCE [LARGE SCALE GENOMIC DNA]</scope>
    <source>
        <strain evidence="2 3">DSM 45015</strain>
    </source>
</reference>
<gene>
    <name evidence="2" type="ORF">FHX37_2757</name>
</gene>
<dbReference type="Proteomes" id="UP000317422">
    <property type="component" value="Unassembled WGS sequence"/>
</dbReference>
<feature type="transmembrane region" description="Helical" evidence="1">
    <location>
        <begin position="89"/>
        <end position="109"/>
    </location>
</feature>
<organism evidence="2 3">
    <name type="scientific">Haloactinospora alba</name>
    <dbReference type="NCBI Taxonomy" id="405555"/>
    <lineage>
        <taxon>Bacteria</taxon>
        <taxon>Bacillati</taxon>
        <taxon>Actinomycetota</taxon>
        <taxon>Actinomycetes</taxon>
        <taxon>Streptosporangiales</taxon>
        <taxon>Nocardiopsidaceae</taxon>
        <taxon>Haloactinospora</taxon>
    </lineage>
</organism>
<keyword evidence="1" id="KW-1133">Transmembrane helix</keyword>
<keyword evidence="3" id="KW-1185">Reference proteome</keyword>
<dbReference type="RefSeq" id="WP_141924226.1">
    <property type="nucleotide sequence ID" value="NZ_VFQC01000001.1"/>
</dbReference>
<keyword evidence="1" id="KW-0472">Membrane</keyword>
<feature type="transmembrane region" description="Helical" evidence="1">
    <location>
        <begin position="57"/>
        <end position="77"/>
    </location>
</feature>
<comment type="caution">
    <text evidence="2">The sequence shown here is derived from an EMBL/GenBank/DDBJ whole genome shotgun (WGS) entry which is preliminary data.</text>
</comment>
<keyword evidence="1" id="KW-0812">Transmembrane</keyword>
<dbReference type="EMBL" id="VFQC01000001">
    <property type="protein sequence ID" value="TQN32774.1"/>
    <property type="molecule type" value="Genomic_DNA"/>
</dbReference>
<accession>A0A543NLU5</accession>
<feature type="transmembrane region" description="Helical" evidence="1">
    <location>
        <begin position="25"/>
        <end position="51"/>
    </location>
</feature>
<protein>
    <submittedName>
        <fullName evidence="2">Uncharacterized protein</fullName>
    </submittedName>
</protein>
<sequence length="141" mass="14454">MNASTPSTAETRDPARRWPRNLATVAAYTALGLSGAAVSVVGGVAAGWLSWLWVSGGWGKVLAVVTLVLMLGVLFAGCRAAGWGMSSRLGAALPALGWTAGSLLLVVGSMRGDQIITSGLHLAYLYGSIIALALATARTER</sequence>
<name>A0A543NLU5_9ACTN</name>
<evidence type="ECO:0000313" key="2">
    <source>
        <dbReference type="EMBL" id="TQN32774.1"/>
    </source>
</evidence>
<evidence type="ECO:0000313" key="3">
    <source>
        <dbReference type="Proteomes" id="UP000317422"/>
    </source>
</evidence>
<proteinExistence type="predicted"/>
<dbReference type="OrthoDB" id="3431473at2"/>
<dbReference type="AlphaFoldDB" id="A0A543NLU5"/>